<dbReference type="Proteomes" id="UP001622594">
    <property type="component" value="Chromosome"/>
</dbReference>
<sequence length="80" mass="8078">MRELLGPALGVPALGFLALGQAGQAGPVRRAVQVGPRGPVDPGGPLLTFFSLVPLLAKLVPDERALPAVPPGPRHVTASA</sequence>
<organism evidence="1 2">
    <name type="scientific">Streptomyces zaomyceticus</name>
    <dbReference type="NCBI Taxonomy" id="68286"/>
    <lineage>
        <taxon>Bacteria</taxon>
        <taxon>Bacillati</taxon>
        <taxon>Actinomycetota</taxon>
        <taxon>Actinomycetes</taxon>
        <taxon>Kitasatosporales</taxon>
        <taxon>Streptomycetaceae</taxon>
        <taxon>Streptomyces</taxon>
    </lineage>
</organism>
<dbReference type="EMBL" id="CP108188">
    <property type="protein sequence ID" value="WTR68965.1"/>
    <property type="molecule type" value="Genomic_DNA"/>
</dbReference>
<proteinExistence type="predicted"/>
<dbReference type="RefSeq" id="WP_406333746.1">
    <property type="nucleotide sequence ID" value="NZ_CP108188.1"/>
</dbReference>
<evidence type="ECO:0000313" key="2">
    <source>
        <dbReference type="Proteomes" id="UP001622594"/>
    </source>
</evidence>
<evidence type="ECO:0000313" key="1">
    <source>
        <dbReference type="EMBL" id="WTR68965.1"/>
    </source>
</evidence>
<accession>A0ABZ1L7W7</accession>
<gene>
    <name evidence="1" type="ORF">OG814_06615</name>
</gene>
<keyword evidence="2" id="KW-1185">Reference proteome</keyword>
<name>A0ABZ1L7W7_9ACTN</name>
<reference evidence="1 2" key="1">
    <citation type="submission" date="2022-10" db="EMBL/GenBank/DDBJ databases">
        <title>The complete genomes of actinobacterial strains from the NBC collection.</title>
        <authorList>
            <person name="Joergensen T.S."/>
            <person name="Alvarez Arevalo M."/>
            <person name="Sterndorff E.B."/>
            <person name="Faurdal D."/>
            <person name="Vuksanovic O."/>
            <person name="Mourched A.-S."/>
            <person name="Charusanti P."/>
            <person name="Shaw S."/>
            <person name="Blin K."/>
            <person name="Weber T."/>
        </authorList>
    </citation>
    <scope>NUCLEOTIDE SEQUENCE [LARGE SCALE GENOMIC DNA]</scope>
    <source>
        <strain evidence="1 2">NBC_00123</strain>
    </source>
</reference>
<protein>
    <submittedName>
        <fullName evidence="1">Uncharacterized protein</fullName>
    </submittedName>
</protein>